<protein>
    <submittedName>
        <fullName evidence="1">Carboxypeptidase-like regulatory domain-containing protein</fullName>
    </submittedName>
</protein>
<dbReference type="EMBL" id="JBBYHR010000001">
    <property type="protein sequence ID" value="MEL1243069.1"/>
    <property type="molecule type" value="Genomic_DNA"/>
</dbReference>
<organism evidence="1 2">
    <name type="scientific">Flavobacterium arundinis</name>
    <dbReference type="NCBI Taxonomy" id="3139143"/>
    <lineage>
        <taxon>Bacteria</taxon>
        <taxon>Pseudomonadati</taxon>
        <taxon>Bacteroidota</taxon>
        <taxon>Flavobacteriia</taxon>
        <taxon>Flavobacteriales</taxon>
        <taxon>Flavobacteriaceae</taxon>
        <taxon>Flavobacterium</taxon>
    </lineage>
</organism>
<dbReference type="InterPro" id="IPR008969">
    <property type="entry name" value="CarboxyPept-like_regulatory"/>
</dbReference>
<comment type="caution">
    <text evidence="1">The sequence shown here is derived from an EMBL/GenBank/DDBJ whole genome shotgun (WGS) entry which is preliminary data.</text>
</comment>
<evidence type="ECO:0000313" key="1">
    <source>
        <dbReference type="EMBL" id="MEL1243069.1"/>
    </source>
</evidence>
<evidence type="ECO:0000313" key="2">
    <source>
        <dbReference type="Proteomes" id="UP001464555"/>
    </source>
</evidence>
<keyword evidence="2" id="KW-1185">Reference proteome</keyword>
<gene>
    <name evidence="1" type="ORF">AAEO56_02250</name>
</gene>
<reference evidence="1 2" key="1">
    <citation type="submission" date="2024-04" db="EMBL/GenBank/DDBJ databases">
        <title>Flavobacterium sp. DGU11 16S ribosomal RNA gene Genome sequencing and assembly.</title>
        <authorList>
            <person name="Park S."/>
        </authorList>
    </citation>
    <scope>NUCLEOTIDE SEQUENCE [LARGE SCALE GENOMIC DNA]</scope>
    <source>
        <strain evidence="1 2">DGU11</strain>
    </source>
</reference>
<dbReference type="Gene3D" id="2.60.40.1120">
    <property type="entry name" value="Carboxypeptidase-like, regulatory domain"/>
    <property type="match status" value="1"/>
</dbReference>
<dbReference type="Proteomes" id="UP001464555">
    <property type="component" value="Unassembled WGS sequence"/>
</dbReference>
<name>A0ABU9HTD4_9FLAO</name>
<dbReference type="SUPFAM" id="SSF49464">
    <property type="entry name" value="Carboxypeptidase regulatory domain-like"/>
    <property type="match status" value="1"/>
</dbReference>
<dbReference type="RefSeq" id="WP_341695387.1">
    <property type="nucleotide sequence ID" value="NZ_JBBYHR010000001.1"/>
</dbReference>
<sequence length="245" mass="26690">MKKPIQISIPTPCHENWATMTPAEKGRFCGMCQKNVHDFTKSSDREIASAFAKEADLCGRFLPSQLERDLFIPKEKSAGWGIAAAVSLLTLGATETTAQTPVQTEQSTQVNEAMVGKVAMPATVVTGTIRDAAGLMPGVVVAIEGSTVTTQTDFDGRYSIEARPGFTLVYSFPGYVSQKQIVDSKTSVIDIILKEENMLDEVVVTGYTTSTRPISGKPVCVLQSVEEKKRTFFGRIFHSIGNLFR</sequence>
<accession>A0ABU9HTD4</accession>
<dbReference type="Pfam" id="PF13715">
    <property type="entry name" value="CarbopepD_reg_2"/>
    <property type="match status" value="1"/>
</dbReference>
<proteinExistence type="predicted"/>